<sequence>LQAAVSEGNLPLVKKLMEGKKIPLRTPDAVTGWPLLFYAIRYGHNSVVEFLLNEGHDEREISRDFKGNTALTIATAYNNEAAFRAYLARYPQIALVANKDGASPLLIAAQKGLDTIITTLLELGADINTTDLEGSTPLHHAAAWGFFETVTLLMQRGASYTIKNKRGWTPLDYVYSVDVWDHLQECA</sequence>
<dbReference type="InterPro" id="IPR002110">
    <property type="entry name" value="Ankyrin_rpt"/>
</dbReference>
<dbReference type="AlphaFoldDB" id="A0A4P9WSE1"/>
<protein>
    <submittedName>
        <fullName evidence="4">Ankyrin</fullName>
    </submittedName>
</protein>
<dbReference type="InterPro" id="IPR036770">
    <property type="entry name" value="Ankyrin_rpt-contain_sf"/>
</dbReference>
<evidence type="ECO:0000256" key="1">
    <source>
        <dbReference type="ARBA" id="ARBA00022737"/>
    </source>
</evidence>
<evidence type="ECO:0000313" key="7">
    <source>
        <dbReference type="Proteomes" id="UP000274922"/>
    </source>
</evidence>
<dbReference type="EMBL" id="ML012224">
    <property type="protein sequence ID" value="RKO95295.1"/>
    <property type="molecule type" value="Genomic_DNA"/>
</dbReference>
<proteinExistence type="predicted"/>
<reference evidence="4" key="3">
    <citation type="submission" date="2018-08" db="EMBL/GenBank/DDBJ databases">
        <title>Leveraging single-cell genomics to expand the Fungal Tree of Life.</title>
        <authorList>
            <consortium name="DOE Joint Genome Institute"/>
            <person name="Ahrendt S.R."/>
            <person name="Quandt C.A."/>
            <person name="Ciobanu D."/>
            <person name="Clum A."/>
            <person name="Salamov A."/>
            <person name="Andreopoulos B."/>
            <person name="Cheng J.-F."/>
            <person name="Woyke T."/>
            <person name="Pelin A."/>
            <person name="Henrissat B."/>
            <person name="Reynolds N."/>
            <person name="Benny G.L."/>
            <person name="Smith M.E."/>
            <person name="James T.Y."/>
            <person name="Grigoriev I.V."/>
        </authorList>
    </citation>
    <scope>NUCLEOTIDE SEQUENCE</scope>
    <source>
        <strain evidence="4">ATCC 52028</strain>
    </source>
</reference>
<evidence type="ECO:0000256" key="3">
    <source>
        <dbReference type="PROSITE-ProRule" id="PRU00023"/>
    </source>
</evidence>
<dbReference type="PROSITE" id="PS50297">
    <property type="entry name" value="ANK_REP_REGION"/>
    <property type="match status" value="2"/>
</dbReference>
<reference evidence="5" key="2">
    <citation type="submission" date="2018-04" db="EMBL/GenBank/DDBJ databases">
        <title>Leveraging single-cell genomics to expand the Fungal Tree of Life.</title>
        <authorList>
            <consortium name="DOE Joint Genome Institute"/>
            <person name="Ahrendt S.R."/>
            <person name="Quandt C.A."/>
            <person name="Ciobanu D."/>
            <person name="Clum A."/>
            <person name="Salamov A."/>
            <person name="Andreopoulos B."/>
            <person name="Cheng J.-F."/>
            <person name="Woyke T."/>
            <person name="Pelin A."/>
            <person name="Henrissat B."/>
            <person name="Benny G.L."/>
            <person name="Smith M.E."/>
            <person name="James T.Y."/>
            <person name="Grigoriev I.V."/>
        </authorList>
    </citation>
    <scope>NUCLEOTIDE SEQUENCE</scope>
    <source>
        <strain evidence="5">ATCC 52028</strain>
    </source>
</reference>
<dbReference type="PANTHER" id="PTHR24198">
    <property type="entry name" value="ANKYRIN REPEAT AND PROTEIN KINASE DOMAIN-CONTAINING PROTEIN"/>
    <property type="match status" value="1"/>
</dbReference>
<accession>A0A4P9WSE1</accession>
<evidence type="ECO:0000313" key="6">
    <source>
        <dbReference type="Proteomes" id="UP000268535"/>
    </source>
</evidence>
<evidence type="ECO:0000313" key="4">
    <source>
        <dbReference type="EMBL" id="RKO95295.1"/>
    </source>
</evidence>
<feature type="non-terminal residue" evidence="4">
    <location>
        <position position="1"/>
    </location>
</feature>
<evidence type="ECO:0000313" key="5">
    <source>
        <dbReference type="EMBL" id="RKO98491.1"/>
    </source>
</evidence>
<dbReference type="STRING" id="1555241.A0A4P9WSE1"/>
<gene>
    <name evidence="4" type="ORF">CAUPRSCDRAFT_833</name>
    <name evidence="5" type="ORF">CXG81DRAFT_5505</name>
</gene>
<dbReference type="EMBL" id="ML014420">
    <property type="protein sequence ID" value="RKO98491.1"/>
    <property type="molecule type" value="Genomic_DNA"/>
</dbReference>
<name>A0A4P9WSE1_9FUNG</name>
<keyword evidence="7" id="KW-1185">Reference proteome</keyword>
<dbReference type="Proteomes" id="UP000268535">
    <property type="component" value="Unassembled WGS sequence"/>
</dbReference>
<keyword evidence="1" id="KW-0677">Repeat</keyword>
<dbReference type="Gene3D" id="1.25.40.20">
    <property type="entry name" value="Ankyrin repeat-containing domain"/>
    <property type="match status" value="1"/>
</dbReference>
<dbReference type="PROSITE" id="PS50088">
    <property type="entry name" value="ANK_REPEAT"/>
    <property type="match status" value="2"/>
</dbReference>
<dbReference type="PANTHER" id="PTHR24198:SF165">
    <property type="entry name" value="ANKYRIN REPEAT-CONTAINING PROTEIN-RELATED"/>
    <property type="match status" value="1"/>
</dbReference>
<feature type="non-terminal residue" evidence="4">
    <location>
        <position position="187"/>
    </location>
</feature>
<reference evidence="6 7" key="1">
    <citation type="journal article" date="2018" name="Nat. Microbiol.">
        <title>Leveraging single-cell genomics to expand the fungal tree of life.</title>
        <authorList>
            <person name="Ahrendt S.R."/>
            <person name="Quandt C.A."/>
            <person name="Ciobanu D."/>
            <person name="Clum A."/>
            <person name="Salamov A."/>
            <person name="Andreopoulos B."/>
            <person name="Cheng J.F."/>
            <person name="Woyke T."/>
            <person name="Pelin A."/>
            <person name="Henrissat B."/>
            <person name="Reynolds N.K."/>
            <person name="Benny G.L."/>
            <person name="Smith M.E."/>
            <person name="James T.Y."/>
            <person name="Grigoriev I.V."/>
        </authorList>
    </citation>
    <scope>NUCLEOTIDE SEQUENCE [LARGE SCALE GENOMIC DNA]</scope>
    <source>
        <strain evidence="6 7">ATCC 52028</strain>
    </source>
</reference>
<feature type="repeat" description="ANK" evidence="3">
    <location>
        <begin position="133"/>
        <end position="165"/>
    </location>
</feature>
<dbReference type="Proteomes" id="UP000274922">
    <property type="component" value="Unassembled WGS sequence"/>
</dbReference>
<feature type="repeat" description="ANK" evidence="3">
    <location>
        <begin position="100"/>
        <end position="132"/>
    </location>
</feature>
<dbReference type="Pfam" id="PF12796">
    <property type="entry name" value="Ank_2"/>
    <property type="match status" value="2"/>
</dbReference>
<keyword evidence="2 3" id="KW-0040">ANK repeat</keyword>
<evidence type="ECO:0000256" key="2">
    <source>
        <dbReference type="ARBA" id="ARBA00023043"/>
    </source>
</evidence>
<dbReference type="SUPFAM" id="SSF48403">
    <property type="entry name" value="Ankyrin repeat"/>
    <property type="match status" value="1"/>
</dbReference>
<dbReference type="SMART" id="SM00248">
    <property type="entry name" value="ANK"/>
    <property type="match status" value="4"/>
</dbReference>
<dbReference type="OrthoDB" id="426293at2759"/>
<organism evidence="4 6">
    <name type="scientific">Caulochytrium protostelioides</name>
    <dbReference type="NCBI Taxonomy" id="1555241"/>
    <lineage>
        <taxon>Eukaryota</taxon>
        <taxon>Fungi</taxon>
        <taxon>Fungi incertae sedis</taxon>
        <taxon>Chytridiomycota</taxon>
        <taxon>Chytridiomycota incertae sedis</taxon>
        <taxon>Chytridiomycetes</taxon>
        <taxon>Caulochytriales</taxon>
        <taxon>Caulochytriaceae</taxon>
        <taxon>Caulochytrium</taxon>
    </lineage>
</organism>